<organism evidence="1 2">
    <name type="scientific">Flavobacterium luminosum</name>
    <dbReference type="NCBI Taxonomy" id="2949086"/>
    <lineage>
        <taxon>Bacteria</taxon>
        <taxon>Pseudomonadati</taxon>
        <taxon>Bacteroidota</taxon>
        <taxon>Flavobacteriia</taxon>
        <taxon>Flavobacteriales</taxon>
        <taxon>Flavobacteriaceae</taxon>
        <taxon>Flavobacterium</taxon>
    </lineage>
</organism>
<comment type="caution">
    <text evidence="1">The sequence shown here is derived from an EMBL/GenBank/DDBJ whole genome shotgun (WGS) entry which is preliminary data.</text>
</comment>
<dbReference type="RefSeq" id="WP_250593504.1">
    <property type="nucleotide sequence ID" value="NZ_JAMLJM010000016.1"/>
</dbReference>
<dbReference type="EMBL" id="JAMLJM010000016">
    <property type="protein sequence ID" value="MCL9810115.1"/>
    <property type="molecule type" value="Genomic_DNA"/>
</dbReference>
<accession>A0ABT0TRR6</accession>
<dbReference type="Proteomes" id="UP001317191">
    <property type="component" value="Unassembled WGS sequence"/>
</dbReference>
<protein>
    <submittedName>
        <fullName evidence="1">Uncharacterized protein</fullName>
    </submittedName>
</protein>
<reference evidence="1 2" key="1">
    <citation type="submission" date="2022-05" db="EMBL/GenBank/DDBJ databases">
        <title>Flavobacterium sp., isolated from activated sludge.</title>
        <authorList>
            <person name="Ran Q."/>
        </authorList>
    </citation>
    <scope>NUCLEOTIDE SEQUENCE [LARGE SCALE GENOMIC DNA]</scope>
    <source>
        <strain evidence="1 2">HXWNR70</strain>
    </source>
</reference>
<evidence type="ECO:0000313" key="2">
    <source>
        <dbReference type="Proteomes" id="UP001317191"/>
    </source>
</evidence>
<sequence>MTNEKTIEEIEKEMQILWDEVDEKTNSILEVLKGVSYKNIRLIKASVERKIEEAINHSKLVL</sequence>
<name>A0ABT0TRR6_9FLAO</name>
<proteinExistence type="predicted"/>
<evidence type="ECO:0000313" key="1">
    <source>
        <dbReference type="EMBL" id="MCL9810115.1"/>
    </source>
</evidence>
<keyword evidence="2" id="KW-1185">Reference proteome</keyword>
<gene>
    <name evidence="1" type="ORF">NAT50_12185</name>
</gene>